<dbReference type="GO" id="GO:0000400">
    <property type="term" value="F:four-way junction DNA binding"/>
    <property type="evidence" value="ECO:0007669"/>
    <property type="project" value="TreeGrafter"/>
</dbReference>
<evidence type="ECO:0000256" key="1">
    <source>
        <dbReference type="ARBA" id="ARBA00004123"/>
    </source>
</evidence>
<dbReference type="CDD" id="cd18801">
    <property type="entry name" value="SF2_C_FANCM_Hef"/>
    <property type="match status" value="1"/>
</dbReference>
<dbReference type="CDD" id="cd12091">
    <property type="entry name" value="FANCM_ID"/>
    <property type="match status" value="1"/>
</dbReference>
<feature type="compositionally biased region" description="Polar residues" evidence="9">
    <location>
        <begin position="29"/>
        <end position="41"/>
    </location>
</feature>
<evidence type="ECO:0000313" key="13">
    <source>
        <dbReference type="Proteomes" id="UP000242180"/>
    </source>
</evidence>
<keyword evidence="6" id="KW-0067">ATP-binding</keyword>
<dbReference type="GO" id="GO:0016887">
    <property type="term" value="F:ATP hydrolysis activity"/>
    <property type="evidence" value="ECO:0007669"/>
    <property type="project" value="RHEA"/>
</dbReference>
<evidence type="ECO:0000256" key="5">
    <source>
        <dbReference type="ARBA" id="ARBA00022806"/>
    </source>
</evidence>
<evidence type="ECO:0000256" key="4">
    <source>
        <dbReference type="ARBA" id="ARBA00022801"/>
    </source>
</evidence>
<dbReference type="CDD" id="cd18033">
    <property type="entry name" value="DEXDc_FANCM"/>
    <property type="match status" value="1"/>
</dbReference>
<dbReference type="GO" id="GO:0036297">
    <property type="term" value="P:interstrand cross-link repair"/>
    <property type="evidence" value="ECO:0007669"/>
    <property type="project" value="UniProtKB-ARBA"/>
</dbReference>
<evidence type="ECO:0000256" key="9">
    <source>
        <dbReference type="SAM" id="MobiDB-lite"/>
    </source>
</evidence>
<comment type="catalytic activity">
    <reaction evidence="8">
        <text>ATP + H2O = ADP + phosphate + H(+)</text>
        <dbReference type="Rhea" id="RHEA:13065"/>
        <dbReference type="ChEBI" id="CHEBI:15377"/>
        <dbReference type="ChEBI" id="CHEBI:15378"/>
        <dbReference type="ChEBI" id="CHEBI:30616"/>
        <dbReference type="ChEBI" id="CHEBI:43474"/>
        <dbReference type="ChEBI" id="CHEBI:456216"/>
        <dbReference type="EC" id="3.6.4.12"/>
    </reaction>
</comment>
<name>A0A1X2HSQ7_SYNRA</name>
<keyword evidence="3" id="KW-0547">Nucleotide-binding</keyword>
<feature type="compositionally biased region" description="Basic residues" evidence="9">
    <location>
        <begin position="1380"/>
        <end position="1389"/>
    </location>
</feature>
<dbReference type="InterPro" id="IPR014001">
    <property type="entry name" value="Helicase_ATP-bd"/>
</dbReference>
<accession>A0A1X2HSQ7</accession>
<dbReference type="GO" id="GO:0045003">
    <property type="term" value="P:double-strand break repair via synthesis-dependent strand annealing"/>
    <property type="evidence" value="ECO:0007669"/>
    <property type="project" value="TreeGrafter"/>
</dbReference>
<evidence type="ECO:0000256" key="7">
    <source>
        <dbReference type="ARBA" id="ARBA00023242"/>
    </source>
</evidence>
<evidence type="ECO:0000313" key="12">
    <source>
        <dbReference type="EMBL" id="ORZ02607.1"/>
    </source>
</evidence>
<protein>
    <recommendedName>
        <fullName evidence="8">ATP-dependent DNA helicase</fullName>
        <ecNumber evidence="8">3.6.4.12</ecNumber>
    </recommendedName>
</protein>
<comment type="function">
    <text evidence="8">ATP-dependent DNA helicase involved in DNA damage repair by homologous recombination and in genome maintenance. Capable of unwinding D-loops. Plays a role in limiting crossover recombinants during mitotic DNA double-strand break (DSB) repair. Component of a FANCM-MHF complex which promotes gene conversion at blocked replication forks, probably by reversal of the stalled fork.</text>
</comment>
<dbReference type="GO" id="GO:0009378">
    <property type="term" value="F:four-way junction helicase activity"/>
    <property type="evidence" value="ECO:0007669"/>
    <property type="project" value="TreeGrafter"/>
</dbReference>
<dbReference type="InterPro" id="IPR001650">
    <property type="entry name" value="Helicase_C-like"/>
</dbReference>
<feature type="compositionally biased region" description="Basic and acidic residues" evidence="9">
    <location>
        <begin position="170"/>
        <end position="181"/>
    </location>
</feature>
<evidence type="ECO:0000256" key="6">
    <source>
        <dbReference type="ARBA" id="ARBA00022840"/>
    </source>
</evidence>
<comment type="subunit">
    <text evidence="8">Interacts with the MHF histone-fold complex to form the FANCM-MHF complex.</text>
</comment>
<feature type="region of interest" description="Disordered" evidence="9">
    <location>
        <begin position="24"/>
        <end position="196"/>
    </location>
</feature>
<dbReference type="STRING" id="13706.A0A1X2HSQ7"/>
<feature type="compositionally biased region" description="Basic and acidic residues" evidence="9">
    <location>
        <begin position="900"/>
        <end position="919"/>
    </location>
</feature>
<feature type="region of interest" description="Disordered" evidence="9">
    <location>
        <begin position="1163"/>
        <end position="1461"/>
    </location>
</feature>
<feature type="compositionally biased region" description="Acidic residues" evidence="9">
    <location>
        <begin position="58"/>
        <end position="72"/>
    </location>
</feature>
<reference evidence="12 13" key="1">
    <citation type="submission" date="2016-07" db="EMBL/GenBank/DDBJ databases">
        <title>Pervasive Adenine N6-methylation of Active Genes in Fungi.</title>
        <authorList>
            <consortium name="DOE Joint Genome Institute"/>
            <person name="Mondo S.J."/>
            <person name="Dannebaum R.O."/>
            <person name="Kuo R.C."/>
            <person name="Labutti K."/>
            <person name="Haridas S."/>
            <person name="Kuo A."/>
            <person name="Salamov A."/>
            <person name="Ahrendt S.R."/>
            <person name="Lipzen A."/>
            <person name="Sullivan W."/>
            <person name="Andreopoulos W.B."/>
            <person name="Clum A."/>
            <person name="Lindquist E."/>
            <person name="Daum C."/>
            <person name="Ramamoorthy G.K."/>
            <person name="Gryganskyi A."/>
            <person name="Culley D."/>
            <person name="Magnuson J.K."/>
            <person name="James T.Y."/>
            <person name="O'Malley M.A."/>
            <person name="Stajich J.E."/>
            <person name="Spatafora J.W."/>
            <person name="Visel A."/>
            <person name="Grigoriev I.V."/>
        </authorList>
    </citation>
    <scope>NUCLEOTIDE SEQUENCE [LARGE SCALE GENOMIC DNA]</scope>
    <source>
        <strain evidence="12 13">NRRL 2496</strain>
    </source>
</reference>
<organism evidence="12 13">
    <name type="scientific">Syncephalastrum racemosum</name>
    <name type="common">Filamentous fungus</name>
    <dbReference type="NCBI Taxonomy" id="13706"/>
    <lineage>
        <taxon>Eukaryota</taxon>
        <taxon>Fungi</taxon>
        <taxon>Fungi incertae sedis</taxon>
        <taxon>Mucoromycota</taxon>
        <taxon>Mucoromycotina</taxon>
        <taxon>Mucoromycetes</taxon>
        <taxon>Mucorales</taxon>
        <taxon>Syncephalastraceae</taxon>
        <taxon>Syncephalastrum</taxon>
    </lineage>
</organism>
<dbReference type="Pfam" id="PF00271">
    <property type="entry name" value="Helicase_C"/>
    <property type="match status" value="1"/>
</dbReference>
<dbReference type="InterPro" id="IPR044749">
    <property type="entry name" value="FANCM_DEXDc"/>
</dbReference>
<feature type="domain" description="Helicase ATP-binding" evidence="10">
    <location>
        <begin position="223"/>
        <end position="391"/>
    </location>
</feature>
<feature type="region of interest" description="Disordered" evidence="9">
    <location>
        <begin position="864"/>
        <end position="883"/>
    </location>
</feature>
<feature type="compositionally biased region" description="Low complexity" evidence="9">
    <location>
        <begin position="956"/>
        <end position="977"/>
    </location>
</feature>
<dbReference type="GO" id="GO:0005524">
    <property type="term" value="F:ATP binding"/>
    <property type="evidence" value="ECO:0007669"/>
    <property type="project" value="UniProtKB-UniRule"/>
</dbReference>
<dbReference type="GO" id="GO:0005634">
    <property type="term" value="C:nucleus"/>
    <property type="evidence" value="ECO:0007669"/>
    <property type="project" value="UniProtKB-SubCell"/>
</dbReference>
<dbReference type="InterPro" id="IPR006935">
    <property type="entry name" value="Helicase/UvrB_N"/>
</dbReference>
<evidence type="ECO:0000256" key="8">
    <source>
        <dbReference type="RuleBase" id="RU367027"/>
    </source>
</evidence>
<evidence type="ECO:0000256" key="3">
    <source>
        <dbReference type="ARBA" id="ARBA00022741"/>
    </source>
</evidence>
<dbReference type="Gene3D" id="1.20.1320.20">
    <property type="entry name" value="hef helicase domain"/>
    <property type="match status" value="1"/>
</dbReference>
<feature type="compositionally biased region" description="Low complexity" evidence="9">
    <location>
        <begin position="1193"/>
        <end position="1210"/>
    </location>
</feature>
<dbReference type="SMART" id="SM00490">
    <property type="entry name" value="HELICc"/>
    <property type="match status" value="1"/>
</dbReference>
<feature type="compositionally biased region" description="Acidic residues" evidence="9">
    <location>
        <begin position="1416"/>
        <end position="1428"/>
    </location>
</feature>
<evidence type="ECO:0000259" key="10">
    <source>
        <dbReference type="PROSITE" id="PS51192"/>
    </source>
</evidence>
<gene>
    <name evidence="12" type="ORF">BCR43DRAFT_519900</name>
</gene>
<dbReference type="Proteomes" id="UP000242180">
    <property type="component" value="Unassembled WGS sequence"/>
</dbReference>
<dbReference type="EC" id="3.6.4.12" evidence="8"/>
<feature type="region of interest" description="Disordered" evidence="9">
    <location>
        <begin position="895"/>
        <end position="985"/>
    </location>
</feature>
<feature type="compositionally biased region" description="Basic and acidic residues" evidence="9">
    <location>
        <begin position="1406"/>
        <end position="1415"/>
    </location>
</feature>
<dbReference type="InterPro" id="IPR039686">
    <property type="entry name" value="FANCM/Mph1-like_ID"/>
</dbReference>
<feature type="compositionally biased region" description="Pro residues" evidence="9">
    <location>
        <begin position="184"/>
        <end position="193"/>
    </location>
</feature>
<dbReference type="EMBL" id="MCGN01000001">
    <property type="protein sequence ID" value="ORZ02607.1"/>
    <property type="molecule type" value="Genomic_DNA"/>
</dbReference>
<dbReference type="Pfam" id="PF04851">
    <property type="entry name" value="ResIII"/>
    <property type="match status" value="1"/>
</dbReference>
<evidence type="ECO:0000259" key="11">
    <source>
        <dbReference type="PROSITE" id="PS51194"/>
    </source>
</evidence>
<comment type="similarity">
    <text evidence="2 8">Belongs to the DEAD box helicase family. DEAH subfamily. FANCM sub-subfamily.</text>
</comment>
<comment type="caution">
    <text evidence="12">The sequence shown here is derived from an EMBL/GenBank/DDBJ whole genome shotgun (WGS) entry which is preliminary data.</text>
</comment>
<dbReference type="PANTHER" id="PTHR14025:SF20">
    <property type="entry name" value="FANCONI ANEMIA GROUP M PROTEIN"/>
    <property type="match status" value="1"/>
</dbReference>
<feature type="compositionally biased region" description="Polar residues" evidence="9">
    <location>
        <begin position="139"/>
        <end position="169"/>
    </location>
</feature>
<dbReference type="PANTHER" id="PTHR14025">
    <property type="entry name" value="FANCONI ANEMIA GROUP M FANCM FAMILY MEMBER"/>
    <property type="match status" value="1"/>
</dbReference>
<dbReference type="PROSITE" id="PS51194">
    <property type="entry name" value="HELICASE_CTER"/>
    <property type="match status" value="1"/>
</dbReference>
<feature type="compositionally biased region" description="Polar residues" evidence="9">
    <location>
        <begin position="1227"/>
        <end position="1250"/>
    </location>
</feature>
<dbReference type="GO" id="GO:0043138">
    <property type="term" value="F:3'-5' DNA helicase activity"/>
    <property type="evidence" value="ECO:0007669"/>
    <property type="project" value="InterPro"/>
</dbReference>
<evidence type="ECO:0000256" key="2">
    <source>
        <dbReference type="ARBA" id="ARBA00009889"/>
    </source>
</evidence>
<keyword evidence="4" id="KW-0378">Hydrolase</keyword>
<feature type="compositionally biased region" description="Low complexity" evidence="9">
    <location>
        <begin position="94"/>
        <end position="108"/>
    </location>
</feature>
<dbReference type="OrthoDB" id="164902at2759"/>
<feature type="compositionally biased region" description="Polar residues" evidence="9">
    <location>
        <begin position="1285"/>
        <end position="1298"/>
    </location>
</feature>
<sequence length="1513" mass="170141">MDESFEFEITPDFLDVIDQVETNHAPYNKNPTLNRNDTVGGSSSSSAAHSIQPQPIDLDTEDDDFDDWDTDELLNATLSAERSYGPQDETRNNQQSEGQHQRQHQQQQPVTRPFPQHPPSNTSQARLTRFFQGQGQGQTSSSNDYRTAPSTSARTHTDTTAPSLNASDSRQLDETIHEEQPHPINAPPPPPPDTISFHTLDPDALPTWVYPVNYPVRSYQYNIVQRALFSNTLVALPTGLGKTFIAAVVMYNYWRWFPGAKIVFMAPTRPLVDQQIEACFQICGIPQSDTSMMTGTLKSSERRQQWAAKRVFFVTPQIIQNDIQAGICPAHRIVCVVVDEAHRAQGKHAYVEVVRLISHNHPHFRILALTATPGTSLQNVQDVVSCLKIANIQIRTEESLDIREYTHAKNVQSVIVKLEYTAGQSGTVPHLVQLLGESLLKPILERLARFNVISSTDPEANAPYKLLVARRFFSANARNFNNAVKGMIFTDFMLAHTVAFAYELLTRHGVIPCMEYMENTRQETEAEIRSGKHVGKEKHKFHNSPQLKRFFDAVHRAMEDPAFVGHPKMDHLLSIILQHLENAEDPNQTRIMVFATYRTAVEDIANFLNKHKPMIRCATFIGQASAKAQKGLSQKEQQERIASLKAGEINVLAATSIGEEGLDIGEIDLIICYDAQASPIRMLQRMGRTGRKRKGHCVMLMTEAEERKYRTAKSSYQRIQQQIARDGAIEYFEAPSSILPANYRPVCWKRKLVIGEYQRTLPGRKRRHDETDSSYAQGILTASAKEEFLARLPNVSSVQEAFDKYWPKQSTLMSALKFLPNNSQLTPSRRIGHGRRSRCFAKAIQDIEERILNPDKKTYDLTETEDEHEKLMGPSDTLVLPNKRGAGTLDTFLLPKRRKTEQEHTKEHEQQELELHDMPPVKPVSPPPPPHRPNDADIIPNTGPDCTVMSSMSVNPASLSPAPAAVSSPSPPSLLDELQQDKEEEEEVWPDEDPFGFDEDSGGLFSKALLEMIEDDVFGFDDTLDILYPKISTSDQEQPALMTWLMSRPNLSSAAHACLVARKQSLPEHIWSTVLNNPPRDKDLAVEQEEDDEEICFSLPNISDILQQYPEHQERSQRQAQRPVEIPEKVAAEEPLLELSDNGSLEWSLGDIAIEELLNEADGQHPCENVPEPSANPKAALKSAQPSPPPHPSSQSQSSLSIDDISLPSPGRLDKSKTLSPRVMQVSPVQNSSSFTSSPQALGPVPSTSPIRLRREPSIMLLSSPNKESPMGHPSHPASPRVPRQQLSPVSVASSNHPSPFRNEVDRSFQSISSIEPSPLHVRRPRMRAMALVSDDEGDATETGQEEADSQPIRAPGFLRRRQLEIVQQQKQHLDQIARERRRQRRHERYRNNPFLDLEVEESSDEEHGGRMRDSQEDEEEDEGEETTADTSFIHDGSDLGHETENSMYARALLSPQQGGRKTWLDRFDGDKWAREFSDDEEVGDEEDFSIIQSVSGLFAQSQQGDFEDDDFA</sequence>
<dbReference type="SUPFAM" id="SSF52540">
    <property type="entry name" value="P-loop containing nucleoside triphosphate hydrolases"/>
    <property type="match status" value="1"/>
</dbReference>
<keyword evidence="5" id="KW-0347">Helicase</keyword>
<keyword evidence="7" id="KW-0539">Nucleus</keyword>
<dbReference type="FunFam" id="3.40.50.300:FF:000861">
    <property type="entry name" value="Fanconi anemia, complementation group M"/>
    <property type="match status" value="1"/>
</dbReference>
<proteinExistence type="inferred from homology"/>
<dbReference type="SMART" id="SM00487">
    <property type="entry name" value="DEXDc"/>
    <property type="match status" value="1"/>
</dbReference>
<feature type="compositionally biased region" description="Pro residues" evidence="9">
    <location>
        <begin position="920"/>
        <end position="931"/>
    </location>
</feature>
<comment type="subcellular location">
    <subcellularLocation>
        <location evidence="1 8">Nucleus</location>
    </subcellularLocation>
</comment>
<feature type="domain" description="Helicase C-terminal" evidence="11">
    <location>
        <begin position="575"/>
        <end position="736"/>
    </location>
</feature>
<feature type="compositionally biased region" description="Basic and acidic residues" evidence="9">
    <location>
        <begin position="1436"/>
        <end position="1445"/>
    </location>
</feature>
<dbReference type="InParanoid" id="A0A1X2HSQ7"/>
<dbReference type="PROSITE" id="PS51192">
    <property type="entry name" value="HELICASE_ATP_BIND_1"/>
    <property type="match status" value="1"/>
</dbReference>
<dbReference type="Gene3D" id="3.40.50.300">
    <property type="entry name" value="P-loop containing nucleotide triphosphate hydrolases"/>
    <property type="match status" value="2"/>
</dbReference>
<feature type="compositionally biased region" description="Acidic residues" evidence="9">
    <location>
        <begin position="1334"/>
        <end position="1349"/>
    </location>
</feature>
<dbReference type="InterPro" id="IPR027417">
    <property type="entry name" value="P-loop_NTPase"/>
</dbReference>
<keyword evidence="13" id="KW-1185">Reference proteome</keyword>